<dbReference type="RefSeq" id="WP_340329887.1">
    <property type="nucleotide sequence ID" value="NZ_JAZHOF010000004.1"/>
</dbReference>
<name>A0AAW9RTB1_9HYPH</name>
<protein>
    <submittedName>
        <fullName evidence="8">Outer membrane protein</fullName>
    </submittedName>
</protein>
<gene>
    <name evidence="8" type="ORF">V3328_11960</name>
</gene>
<evidence type="ECO:0000256" key="6">
    <source>
        <dbReference type="SAM" id="SignalP"/>
    </source>
</evidence>
<keyword evidence="9" id="KW-1185">Reference proteome</keyword>
<dbReference type="InterPro" id="IPR051692">
    <property type="entry name" value="OMP-like"/>
</dbReference>
<dbReference type="Pfam" id="PF13505">
    <property type="entry name" value="OMP_b-brl"/>
    <property type="match status" value="1"/>
</dbReference>
<evidence type="ECO:0000256" key="3">
    <source>
        <dbReference type="ARBA" id="ARBA00023136"/>
    </source>
</evidence>
<dbReference type="EMBL" id="JAZHOF010000004">
    <property type="protein sequence ID" value="MEJ8572194.1"/>
    <property type="molecule type" value="Genomic_DNA"/>
</dbReference>
<reference evidence="8 9" key="1">
    <citation type="submission" date="2024-02" db="EMBL/GenBank/DDBJ databases">
        <title>Genome analysis and characterization of Microbaculum marinisediminis sp. nov., isolated from marine sediment.</title>
        <authorList>
            <person name="Du Z.-J."/>
            <person name="Ye Y.-Q."/>
            <person name="Zhang Z.-R."/>
            <person name="Yuan S.-M."/>
            <person name="Zhang X.-Y."/>
        </authorList>
    </citation>
    <scope>NUCLEOTIDE SEQUENCE [LARGE SCALE GENOMIC DNA]</scope>
    <source>
        <strain evidence="8 9">SDUM1044001</strain>
    </source>
</reference>
<evidence type="ECO:0000313" key="8">
    <source>
        <dbReference type="EMBL" id="MEJ8572194.1"/>
    </source>
</evidence>
<sequence>MSIRANARALFLAGGTAILMAAAAAPGHAQTVDRNMFTPAAPVVYDWSGVYAGVSAGASWDTFDTLFGVAPVSTSFDPSNFTAGAYAGMNFQNGPFVYGLELDVNFKTGDDTQLIAGVPVTAQNDWFSTLRGRAGYAYDRYLFYGTGGLAVGDVELSAPGTSFSDTKVGWTIGAGIEAAINDRITLRGEYLYTDLGKVDGSLGGSPFTTEFDSHTVRAGVTYKFQ</sequence>
<dbReference type="InterPro" id="IPR027385">
    <property type="entry name" value="Beta-barrel_OMP"/>
</dbReference>
<feature type="domain" description="Outer membrane protein beta-barrel" evidence="7">
    <location>
        <begin position="31"/>
        <end position="224"/>
    </location>
</feature>
<evidence type="ECO:0000259" key="7">
    <source>
        <dbReference type="Pfam" id="PF13505"/>
    </source>
</evidence>
<dbReference type="AlphaFoldDB" id="A0AAW9RTB1"/>
<evidence type="ECO:0000313" key="9">
    <source>
        <dbReference type="Proteomes" id="UP001378188"/>
    </source>
</evidence>
<feature type="signal peptide" evidence="6">
    <location>
        <begin position="1"/>
        <end position="29"/>
    </location>
</feature>
<evidence type="ECO:0000256" key="4">
    <source>
        <dbReference type="ARBA" id="ARBA00023237"/>
    </source>
</evidence>
<dbReference type="NCBIfam" id="TIGR01414">
    <property type="entry name" value="autotrans_barl"/>
    <property type="match status" value="1"/>
</dbReference>
<evidence type="ECO:0000256" key="5">
    <source>
        <dbReference type="ARBA" id="ARBA00038306"/>
    </source>
</evidence>
<comment type="similarity">
    <text evidence="5">Belongs to the Omp25/RopB family.</text>
</comment>
<dbReference type="PANTHER" id="PTHR34001">
    <property type="entry name" value="BLL7405 PROTEIN"/>
    <property type="match status" value="1"/>
</dbReference>
<organism evidence="8 9">
    <name type="scientific">Microbaculum marinum</name>
    <dbReference type="NCBI Taxonomy" id="1764581"/>
    <lineage>
        <taxon>Bacteria</taxon>
        <taxon>Pseudomonadati</taxon>
        <taxon>Pseudomonadota</taxon>
        <taxon>Alphaproteobacteria</taxon>
        <taxon>Hyphomicrobiales</taxon>
        <taxon>Tepidamorphaceae</taxon>
        <taxon>Microbaculum</taxon>
    </lineage>
</organism>
<keyword evidence="3" id="KW-0472">Membrane</keyword>
<comment type="caution">
    <text evidence="8">The sequence shown here is derived from an EMBL/GenBank/DDBJ whole genome shotgun (WGS) entry which is preliminary data.</text>
</comment>
<dbReference type="InterPro" id="IPR006315">
    <property type="entry name" value="OM_autotransptr_brl_dom"/>
</dbReference>
<dbReference type="PANTHER" id="PTHR34001:SF3">
    <property type="entry name" value="BLL7405 PROTEIN"/>
    <property type="match status" value="1"/>
</dbReference>
<dbReference type="InterPro" id="IPR011250">
    <property type="entry name" value="OMP/PagP_B-barrel"/>
</dbReference>
<keyword evidence="4" id="KW-0998">Cell outer membrane</keyword>
<proteinExistence type="inferred from homology"/>
<comment type="subcellular location">
    <subcellularLocation>
        <location evidence="1">Cell outer membrane</location>
    </subcellularLocation>
</comment>
<dbReference type="Gene3D" id="2.40.160.20">
    <property type="match status" value="1"/>
</dbReference>
<dbReference type="Proteomes" id="UP001378188">
    <property type="component" value="Unassembled WGS sequence"/>
</dbReference>
<evidence type="ECO:0000256" key="1">
    <source>
        <dbReference type="ARBA" id="ARBA00004442"/>
    </source>
</evidence>
<keyword evidence="2 6" id="KW-0732">Signal</keyword>
<evidence type="ECO:0000256" key="2">
    <source>
        <dbReference type="ARBA" id="ARBA00022729"/>
    </source>
</evidence>
<dbReference type="SUPFAM" id="SSF56925">
    <property type="entry name" value="OMPA-like"/>
    <property type="match status" value="1"/>
</dbReference>
<dbReference type="GO" id="GO:0009279">
    <property type="term" value="C:cell outer membrane"/>
    <property type="evidence" value="ECO:0007669"/>
    <property type="project" value="UniProtKB-SubCell"/>
</dbReference>
<accession>A0AAW9RTB1</accession>
<feature type="chain" id="PRO_5043544372" evidence="6">
    <location>
        <begin position="30"/>
        <end position="225"/>
    </location>
</feature>